<dbReference type="SUPFAM" id="SSF51735">
    <property type="entry name" value="NAD(P)-binding Rossmann-fold domains"/>
    <property type="match status" value="1"/>
</dbReference>
<dbReference type="InterPro" id="IPR013149">
    <property type="entry name" value="ADH-like_C"/>
</dbReference>
<organism evidence="9 10">
    <name type="scientific">Ornithinimicrobium avium</name>
    <dbReference type="NCBI Taxonomy" id="2283195"/>
    <lineage>
        <taxon>Bacteria</taxon>
        <taxon>Bacillati</taxon>
        <taxon>Actinomycetota</taxon>
        <taxon>Actinomycetes</taxon>
        <taxon>Micrococcales</taxon>
        <taxon>Ornithinimicrobiaceae</taxon>
        <taxon>Ornithinimicrobium</taxon>
    </lineage>
</organism>
<accession>A0A345NIT0</accession>
<evidence type="ECO:0000256" key="3">
    <source>
        <dbReference type="ARBA" id="ARBA00022723"/>
    </source>
</evidence>
<sequence>MTGAETVRAAVLTGVGSVEVQERPRPVPRPDEVLVEVLSVGVCGSDTHYYEHGRIGSFVVEDQLVLGHEASGRIVQVGADVDPARVGERVSIEPGVPCRTCEQCLAGRYNLCPRMVFHATPPVDGSLVEIVSHHHAFVHPVPDGVDDDAAALAEPLSVGIWACRKGGVRLGSRVLVTGAGPVGILSAYAARAAGAAWVAVADVNPHRLAVVERMGFVALDVSAAPLDEALGGAREPEVLLECSGHEGSTVAGLHALARAGRAVLVGMGSDEMPLPVAALQERELVLTGVFRYANTWPTALGLLAHDDGSLAALVTGHFDLEHTADALTAAGRDPRAMKSMIHPGR</sequence>
<dbReference type="PROSITE" id="PS00059">
    <property type="entry name" value="ADH_ZINC"/>
    <property type="match status" value="1"/>
</dbReference>
<dbReference type="GO" id="GO:0008270">
    <property type="term" value="F:zinc ion binding"/>
    <property type="evidence" value="ECO:0007669"/>
    <property type="project" value="InterPro"/>
</dbReference>
<dbReference type="SUPFAM" id="SSF50129">
    <property type="entry name" value="GroES-like"/>
    <property type="match status" value="1"/>
</dbReference>
<feature type="domain" description="Alcohol dehydrogenase-like C-terminal" evidence="7">
    <location>
        <begin position="181"/>
        <end position="304"/>
    </location>
</feature>
<dbReference type="OrthoDB" id="9797931at2"/>
<keyword evidence="4 6" id="KW-0862">Zinc</keyword>
<gene>
    <name evidence="9" type="ORF">DV701_00975</name>
</gene>
<feature type="domain" description="Alcohol dehydrogenase-like N-terminal" evidence="8">
    <location>
        <begin position="30"/>
        <end position="143"/>
    </location>
</feature>
<dbReference type="InterPro" id="IPR013154">
    <property type="entry name" value="ADH-like_N"/>
</dbReference>
<evidence type="ECO:0000256" key="1">
    <source>
        <dbReference type="ARBA" id="ARBA00001947"/>
    </source>
</evidence>
<dbReference type="GO" id="GO:0006062">
    <property type="term" value="P:sorbitol catabolic process"/>
    <property type="evidence" value="ECO:0007669"/>
    <property type="project" value="TreeGrafter"/>
</dbReference>
<keyword evidence="10" id="KW-1185">Reference proteome</keyword>
<keyword evidence="3 6" id="KW-0479">Metal-binding</keyword>
<evidence type="ECO:0000259" key="7">
    <source>
        <dbReference type="Pfam" id="PF00107"/>
    </source>
</evidence>
<dbReference type="KEGG" id="orn:DV701_00975"/>
<proteinExistence type="inferred from homology"/>
<dbReference type="AlphaFoldDB" id="A0A345NIT0"/>
<evidence type="ECO:0000256" key="2">
    <source>
        <dbReference type="ARBA" id="ARBA00008072"/>
    </source>
</evidence>
<dbReference type="Gene3D" id="3.90.180.10">
    <property type="entry name" value="Medium-chain alcohol dehydrogenases, catalytic domain"/>
    <property type="match status" value="1"/>
</dbReference>
<evidence type="ECO:0000256" key="4">
    <source>
        <dbReference type="ARBA" id="ARBA00022833"/>
    </source>
</evidence>
<reference evidence="9 10" key="1">
    <citation type="submission" date="2018-07" db="EMBL/GenBank/DDBJ databases">
        <title>Complete genome sequencing of Ornithinimicrobium sp. AMA3305.</title>
        <authorList>
            <person name="Bae J.-W."/>
        </authorList>
    </citation>
    <scope>NUCLEOTIDE SEQUENCE [LARGE SCALE GENOMIC DNA]</scope>
    <source>
        <strain evidence="9 10">AMA3305</strain>
    </source>
</reference>
<dbReference type="Gene3D" id="3.40.50.720">
    <property type="entry name" value="NAD(P)-binding Rossmann-like Domain"/>
    <property type="match status" value="1"/>
</dbReference>
<comment type="similarity">
    <text evidence="2 6">Belongs to the zinc-containing alcohol dehydrogenase family.</text>
</comment>
<keyword evidence="5" id="KW-0560">Oxidoreductase</keyword>
<evidence type="ECO:0000313" key="9">
    <source>
        <dbReference type="EMBL" id="AXH94938.1"/>
    </source>
</evidence>
<dbReference type="GO" id="GO:0003939">
    <property type="term" value="F:L-iditol 2-dehydrogenase (NAD+) activity"/>
    <property type="evidence" value="ECO:0007669"/>
    <property type="project" value="TreeGrafter"/>
</dbReference>
<dbReference type="InterPro" id="IPR036291">
    <property type="entry name" value="NAD(P)-bd_dom_sf"/>
</dbReference>
<dbReference type="Pfam" id="PF00107">
    <property type="entry name" value="ADH_zinc_N"/>
    <property type="match status" value="1"/>
</dbReference>
<comment type="cofactor">
    <cofactor evidence="1 6">
        <name>Zn(2+)</name>
        <dbReference type="ChEBI" id="CHEBI:29105"/>
    </cofactor>
</comment>
<name>A0A345NIT0_9MICO</name>
<evidence type="ECO:0000256" key="5">
    <source>
        <dbReference type="ARBA" id="ARBA00023002"/>
    </source>
</evidence>
<evidence type="ECO:0000256" key="6">
    <source>
        <dbReference type="RuleBase" id="RU361277"/>
    </source>
</evidence>
<evidence type="ECO:0000259" key="8">
    <source>
        <dbReference type="Pfam" id="PF08240"/>
    </source>
</evidence>
<dbReference type="RefSeq" id="WP_114926706.1">
    <property type="nucleotide sequence ID" value="NZ_CP031229.1"/>
</dbReference>
<dbReference type="CDD" id="cd05285">
    <property type="entry name" value="sorbitol_DH"/>
    <property type="match status" value="1"/>
</dbReference>
<dbReference type="InterPro" id="IPR002328">
    <property type="entry name" value="ADH_Zn_CS"/>
</dbReference>
<dbReference type="Pfam" id="PF08240">
    <property type="entry name" value="ADH_N"/>
    <property type="match status" value="1"/>
</dbReference>
<dbReference type="PANTHER" id="PTHR43161">
    <property type="entry name" value="SORBITOL DEHYDROGENASE"/>
    <property type="match status" value="1"/>
</dbReference>
<dbReference type="EMBL" id="CP031229">
    <property type="protein sequence ID" value="AXH94938.1"/>
    <property type="molecule type" value="Genomic_DNA"/>
</dbReference>
<evidence type="ECO:0000313" key="10">
    <source>
        <dbReference type="Proteomes" id="UP000253790"/>
    </source>
</evidence>
<dbReference type="PANTHER" id="PTHR43161:SF9">
    <property type="entry name" value="SORBITOL DEHYDROGENASE"/>
    <property type="match status" value="1"/>
</dbReference>
<dbReference type="InterPro" id="IPR045306">
    <property type="entry name" value="SDH-like"/>
</dbReference>
<dbReference type="Proteomes" id="UP000253790">
    <property type="component" value="Chromosome"/>
</dbReference>
<dbReference type="InterPro" id="IPR011032">
    <property type="entry name" value="GroES-like_sf"/>
</dbReference>
<protein>
    <submittedName>
        <fullName evidence="9">NAD(P)-dependent alcohol dehydrogenase</fullName>
    </submittedName>
</protein>